<dbReference type="PANTHER" id="PTHR37804:SF1">
    <property type="entry name" value="CDAA REGULATORY PROTEIN CDAR"/>
    <property type="match status" value="1"/>
</dbReference>
<gene>
    <name evidence="1" type="ORF">DNHGIG_17140</name>
</gene>
<evidence type="ECO:0008006" key="3">
    <source>
        <dbReference type="Google" id="ProtNLM"/>
    </source>
</evidence>
<dbReference type="RefSeq" id="WP_282199302.1">
    <property type="nucleotide sequence ID" value="NZ_BOQE01000001.1"/>
</dbReference>
<reference evidence="1" key="1">
    <citation type="journal article" date="2023" name="Int. J. Syst. Evol. Microbiol.">
        <title>Collibacillus ludicampi gen. nov., sp. nov., a new soil bacterium of the family Alicyclobacillaceae.</title>
        <authorList>
            <person name="Jojima T."/>
            <person name="Ioku Y."/>
            <person name="Fukuta Y."/>
            <person name="Shirasaka N."/>
            <person name="Matsumura Y."/>
            <person name="Mori M."/>
        </authorList>
    </citation>
    <scope>NUCLEOTIDE SEQUENCE</scope>
    <source>
        <strain evidence="1">TP075</strain>
    </source>
</reference>
<dbReference type="Gene3D" id="2.170.120.40">
    <property type="entry name" value="YbbR-like domain"/>
    <property type="match status" value="2"/>
</dbReference>
<dbReference type="AlphaFoldDB" id="A0AAV4LEC3"/>
<dbReference type="InterPro" id="IPR012505">
    <property type="entry name" value="YbbR"/>
</dbReference>
<proteinExistence type="predicted"/>
<sequence>MDSFLKNNNVVRVIALVLAVMVWLIVKGSPEDTSTGFAVTVSDTVTHDVTVLYDRNRVALVEPPPSVKLTLHGDRMSIMQAKWATSLWNVTVDARNIGPGEYFLPVTVEGLPHGVVADPVQVKVVLAPIQSRQFDVQAKTEGELEPGYTLGSITTSPSQVNITGTPDQLAHVKKVEARVRLRKGDTGTLKRKASVFALDESGQPVDVSIDPQTVDATVVITAQGNSFPLQVQLQGKPKDGYVIDAVKPSVASVSVVGSLQGQDKYTVPLDVSGLSETRTFSVKLPLLPGVTQVVPDTVDIQVVVTPPERRTFTNVPIQVTNLADDYTADLSSKTVDIVVEGEKKSIDALKPEDVQAVVDLSGQGEGTQQVSVQANIRSDAASSLRVVDVKNSSVQVTIRKKSV</sequence>
<dbReference type="EMBL" id="BOQE01000001">
    <property type="protein sequence ID" value="GIM46165.1"/>
    <property type="molecule type" value="Genomic_DNA"/>
</dbReference>
<evidence type="ECO:0000313" key="1">
    <source>
        <dbReference type="EMBL" id="GIM46165.1"/>
    </source>
</evidence>
<keyword evidence="2" id="KW-1185">Reference proteome</keyword>
<dbReference type="PANTHER" id="PTHR37804">
    <property type="entry name" value="CDAA REGULATORY PROTEIN CDAR"/>
    <property type="match status" value="1"/>
</dbReference>
<dbReference type="Proteomes" id="UP001057291">
    <property type="component" value="Unassembled WGS sequence"/>
</dbReference>
<accession>A0AAV4LEC3</accession>
<evidence type="ECO:0000313" key="2">
    <source>
        <dbReference type="Proteomes" id="UP001057291"/>
    </source>
</evidence>
<dbReference type="InterPro" id="IPR053154">
    <property type="entry name" value="c-di-AMP_regulator"/>
</dbReference>
<name>A0AAV4LEC3_9BACL</name>
<organism evidence="1 2">
    <name type="scientific">Collibacillus ludicampi</name>
    <dbReference type="NCBI Taxonomy" id="2771369"/>
    <lineage>
        <taxon>Bacteria</taxon>
        <taxon>Bacillati</taxon>
        <taxon>Bacillota</taxon>
        <taxon>Bacilli</taxon>
        <taxon>Bacillales</taxon>
        <taxon>Alicyclobacillaceae</taxon>
        <taxon>Collibacillus</taxon>
    </lineage>
</organism>
<dbReference type="Gene3D" id="2.170.120.30">
    <property type="match status" value="2"/>
</dbReference>
<comment type="caution">
    <text evidence="1">The sequence shown here is derived from an EMBL/GenBank/DDBJ whole genome shotgun (WGS) entry which is preliminary data.</text>
</comment>
<protein>
    <recommendedName>
        <fullName evidence="3">YbbR-like domain-containing protein</fullName>
    </recommendedName>
</protein>
<dbReference type="Pfam" id="PF07949">
    <property type="entry name" value="YbbR"/>
    <property type="match status" value="3"/>
</dbReference>